<feature type="region of interest" description="Disordered" evidence="2">
    <location>
        <begin position="626"/>
        <end position="741"/>
    </location>
</feature>
<feature type="compositionally biased region" description="Pro residues" evidence="2">
    <location>
        <begin position="28"/>
        <end position="55"/>
    </location>
</feature>
<dbReference type="WBParaSite" id="scaffold13022_cov233.g16650">
    <property type="protein sequence ID" value="scaffold13022_cov233.g16650"/>
    <property type="gene ID" value="scaffold13022_cov233.g16650"/>
</dbReference>
<feature type="compositionally biased region" description="Basic and acidic residues" evidence="2">
    <location>
        <begin position="653"/>
        <end position="672"/>
    </location>
</feature>
<evidence type="ECO:0000313" key="3">
    <source>
        <dbReference type="Proteomes" id="UP000887561"/>
    </source>
</evidence>
<dbReference type="Proteomes" id="UP000887561">
    <property type="component" value="Unplaced"/>
</dbReference>
<feature type="compositionally biased region" description="Basic residues" evidence="2">
    <location>
        <begin position="311"/>
        <end position="325"/>
    </location>
</feature>
<reference evidence="4" key="1">
    <citation type="submission" date="2022-11" db="UniProtKB">
        <authorList>
            <consortium name="WormBaseParasite"/>
        </authorList>
    </citation>
    <scope>IDENTIFICATION</scope>
</reference>
<keyword evidence="3" id="KW-1185">Reference proteome</keyword>
<feature type="coiled-coil region" evidence="1">
    <location>
        <begin position="508"/>
        <end position="535"/>
    </location>
</feature>
<evidence type="ECO:0000256" key="1">
    <source>
        <dbReference type="SAM" id="Coils"/>
    </source>
</evidence>
<feature type="compositionally biased region" description="Basic and acidic residues" evidence="2">
    <location>
        <begin position="732"/>
        <end position="741"/>
    </location>
</feature>
<feature type="compositionally biased region" description="Basic and acidic residues" evidence="2">
    <location>
        <begin position="326"/>
        <end position="342"/>
    </location>
</feature>
<feature type="compositionally biased region" description="Low complexity" evidence="2">
    <location>
        <begin position="384"/>
        <end position="397"/>
    </location>
</feature>
<dbReference type="AlphaFoldDB" id="A0A915LMP8"/>
<feature type="compositionally biased region" description="Basic and acidic residues" evidence="2">
    <location>
        <begin position="205"/>
        <end position="283"/>
    </location>
</feature>
<proteinExistence type="predicted"/>
<feature type="compositionally biased region" description="Polar residues" evidence="2">
    <location>
        <begin position="676"/>
        <end position="689"/>
    </location>
</feature>
<feature type="region of interest" description="Disordered" evidence="2">
    <location>
        <begin position="384"/>
        <end position="499"/>
    </location>
</feature>
<feature type="compositionally biased region" description="Basic and acidic residues" evidence="2">
    <location>
        <begin position="1"/>
        <end position="19"/>
    </location>
</feature>
<dbReference type="SUPFAM" id="SSF81995">
    <property type="entry name" value="beta-sandwich domain of Sec23/24"/>
    <property type="match status" value="1"/>
</dbReference>
<evidence type="ECO:0000256" key="2">
    <source>
        <dbReference type="SAM" id="MobiDB-lite"/>
    </source>
</evidence>
<accession>A0A915LMP8</accession>
<feature type="region of interest" description="Disordered" evidence="2">
    <location>
        <begin position="1"/>
        <end position="130"/>
    </location>
</feature>
<name>A0A915LMP8_MELJA</name>
<organism evidence="3 4">
    <name type="scientific">Meloidogyne javanica</name>
    <name type="common">Root-knot nematode worm</name>
    <dbReference type="NCBI Taxonomy" id="6303"/>
    <lineage>
        <taxon>Eukaryota</taxon>
        <taxon>Metazoa</taxon>
        <taxon>Ecdysozoa</taxon>
        <taxon>Nematoda</taxon>
        <taxon>Chromadorea</taxon>
        <taxon>Rhabditida</taxon>
        <taxon>Tylenchina</taxon>
        <taxon>Tylenchomorpha</taxon>
        <taxon>Tylenchoidea</taxon>
        <taxon>Meloidogynidae</taxon>
        <taxon>Meloidogyninae</taxon>
        <taxon>Meloidogyne</taxon>
        <taxon>Meloidogyne incognita group</taxon>
    </lineage>
</organism>
<protein>
    <submittedName>
        <fullName evidence="4">Uncharacterized protein</fullName>
    </submittedName>
</protein>
<sequence length="741" mass="85076">MNYGREEKINQKKNNRFDLNEAAETPSSPRPPSPRPPSPRPPSPGPPSPSLPSPTPENEQENQPLSPQSPGPRRTLDQHPSFAFRTTPETSNKETDALGLSPLDEEPTPPELFTFQAPGQPQTSSSTPLYSIIKGGQQNAQDKDKTTSNEAEISRDPVWLANLTKKRRSTNVMIAEQPQTTSKDKEILETANKTIQGIDPNLAEKTLEEILREGNEQNNDDKEKEQNEPQIEKKEEEREKEKEIRKERKERKEKERKEKKEAEKKKEEERRKEEERKKEEEERKKRKKEEEEEKKKKEEEKRKRKEEEKKKKTKDHQKSSKHSSKDKKAKEDLIKVKIEKGAAEPSNPPIKIKIEPPSLVKHYLMQQPQPPMYPYMPPPYMPLHQHSYMPPQQAALPNAPPQDPSQQQAYPAYYNPYNLYPPHLMYPQFPPPPQHFMPQPVADHSAKASSHFEGSASRKHDMPSKTSTQSKNQHEREGKAKKHNVDVVIDESDEDKKGKKPVYVDLTLTDDEDELENVKNSVDENEEAKKAKTKKIGEIMGKTRGNSDKEFKIRDYVKSTINIPVPKKVVSQDKRKNYIPLRLEMSSISEQQTETEQAKGRVVGGYNLRATPQAPAMDDYHTTFNPLKIEKLPPKPKQVSTKPLQVHRKLEIRRKNLQEQNKLTEENTEKELSPALSVTNPELLNNQEIPPQVLPLSNVPNAEIPTDASSTGSNEREKLIPDLNVSYEEKDEDKQNEPKTD</sequence>
<evidence type="ECO:0000313" key="4">
    <source>
        <dbReference type="WBParaSite" id="scaffold13022_cov233.g16650"/>
    </source>
</evidence>
<feature type="compositionally biased region" description="Polar residues" evidence="2">
    <location>
        <begin position="117"/>
        <end position="129"/>
    </location>
</feature>
<keyword evidence="1" id="KW-0175">Coiled coil</keyword>
<feature type="compositionally biased region" description="Basic and acidic residues" evidence="2">
    <location>
        <begin position="293"/>
        <end position="310"/>
    </location>
</feature>
<feature type="compositionally biased region" description="Low complexity" evidence="2">
    <location>
        <begin position="404"/>
        <end position="427"/>
    </location>
</feature>
<feature type="region of interest" description="Disordered" evidence="2">
    <location>
        <begin position="170"/>
        <end position="353"/>
    </location>
</feature>